<gene>
    <name evidence="5" type="ORF">SNR37_003245</name>
</gene>
<feature type="signal peptide" evidence="3">
    <location>
        <begin position="1"/>
        <end position="19"/>
    </location>
</feature>
<accession>A0ABU7G368</accession>
<dbReference type="EMBL" id="JAYDYW010000006">
    <property type="protein sequence ID" value="MEE1673818.1"/>
    <property type="molecule type" value="Genomic_DNA"/>
</dbReference>
<dbReference type="RefSeq" id="WP_329775062.1">
    <property type="nucleotide sequence ID" value="NZ_JAYDYW010000006.1"/>
</dbReference>
<evidence type="ECO:0000256" key="3">
    <source>
        <dbReference type="SAM" id="SignalP"/>
    </source>
</evidence>
<evidence type="ECO:0000259" key="4">
    <source>
        <dbReference type="SMART" id="SM00062"/>
    </source>
</evidence>
<keyword evidence="2 3" id="KW-0732">Signal</keyword>
<dbReference type="Gene3D" id="3.40.190.10">
    <property type="entry name" value="Periplasmic binding protein-like II"/>
    <property type="match status" value="2"/>
</dbReference>
<evidence type="ECO:0000313" key="5">
    <source>
        <dbReference type="EMBL" id="MEE1673818.1"/>
    </source>
</evidence>
<feature type="chain" id="PRO_5046984683" evidence="3">
    <location>
        <begin position="20"/>
        <end position="237"/>
    </location>
</feature>
<dbReference type="PANTHER" id="PTHR35936">
    <property type="entry name" value="MEMBRANE-BOUND LYTIC MUREIN TRANSGLYCOSYLASE F"/>
    <property type="match status" value="1"/>
</dbReference>
<feature type="domain" description="Solute-binding protein family 3/N-terminal" evidence="4">
    <location>
        <begin position="23"/>
        <end position="236"/>
    </location>
</feature>
<proteinExistence type="inferred from homology"/>
<reference evidence="6" key="1">
    <citation type="submission" date="2023-07" db="EMBL/GenBank/DDBJ databases">
        <title>Draft genome sequence of Agarivorans aestuarii strain ZMCS4, a CAZymes producing bacteria isolated from the marine brown algae Clodostephus spongiosus.</title>
        <authorList>
            <person name="Lorente B."/>
            <person name="Cabral C."/>
            <person name="Frias J."/>
            <person name="Faria J."/>
            <person name="Toubarro D."/>
        </authorList>
    </citation>
    <scope>NUCLEOTIDE SEQUENCE [LARGE SCALE GENOMIC DNA]</scope>
    <source>
        <strain evidence="6">ZMCS4</strain>
    </source>
</reference>
<evidence type="ECO:0000256" key="2">
    <source>
        <dbReference type="ARBA" id="ARBA00022729"/>
    </source>
</evidence>
<name>A0ABU7G368_9ALTE</name>
<dbReference type="PANTHER" id="PTHR35936:SF35">
    <property type="entry name" value="L-CYSTINE-BINDING PROTEIN TCYJ"/>
    <property type="match status" value="1"/>
</dbReference>
<dbReference type="InterPro" id="IPR001638">
    <property type="entry name" value="Solute-binding_3/MltF_N"/>
</dbReference>
<dbReference type="Pfam" id="PF00497">
    <property type="entry name" value="SBP_bac_3"/>
    <property type="match status" value="1"/>
</dbReference>
<dbReference type="SMART" id="SM00062">
    <property type="entry name" value="PBPb"/>
    <property type="match status" value="1"/>
</dbReference>
<reference evidence="5 6" key="2">
    <citation type="submission" date="2023-12" db="EMBL/GenBank/DDBJ databases">
        <authorList>
            <consortium name="Cladostephus spongiosus"/>
            <person name="Lorente B."/>
            <person name="Cabral C."/>
            <person name="Frias J."/>
            <person name="Faria J."/>
            <person name="Toubarro D."/>
        </authorList>
    </citation>
    <scope>NUCLEOTIDE SEQUENCE [LARGE SCALE GENOMIC DNA]</scope>
    <source>
        <strain evidence="5 6">ZMCS4</strain>
    </source>
</reference>
<sequence length="237" mass="26840">MQRLLVFLLSCWFMTLAHATCDTIRVNGEHNWFDVSYRDNVQAPLQGLAVDLANRVFADVGLKPEYQSMVPWKRQFLQLETGDLDLIVAAFHNLQRSQKFVFSDAVGVEYSTAFIHKEQSAAFTGLASLEVKQGIQLLGSSFGDQFDSFAKQNLTISTMDDLDRAIKLIALKRADYLLYATHGGRLKIADTEYADILVDLQPSISKQPIYMVMSKSSPCLEHLDEINSAIRRHREDF</sequence>
<comment type="similarity">
    <text evidence="1">Belongs to the bacterial solute-binding protein 3 family.</text>
</comment>
<dbReference type="Proteomes" id="UP001310248">
    <property type="component" value="Unassembled WGS sequence"/>
</dbReference>
<dbReference type="SUPFAM" id="SSF53850">
    <property type="entry name" value="Periplasmic binding protein-like II"/>
    <property type="match status" value="1"/>
</dbReference>
<organism evidence="5 6">
    <name type="scientific">Agarivorans aestuarii</name>
    <dbReference type="NCBI Taxonomy" id="1563703"/>
    <lineage>
        <taxon>Bacteria</taxon>
        <taxon>Pseudomonadati</taxon>
        <taxon>Pseudomonadota</taxon>
        <taxon>Gammaproteobacteria</taxon>
        <taxon>Alteromonadales</taxon>
        <taxon>Alteromonadaceae</taxon>
        <taxon>Agarivorans</taxon>
    </lineage>
</organism>
<comment type="caution">
    <text evidence="5">The sequence shown here is derived from an EMBL/GenBank/DDBJ whole genome shotgun (WGS) entry which is preliminary data.</text>
</comment>
<keyword evidence="6" id="KW-1185">Reference proteome</keyword>
<evidence type="ECO:0000313" key="6">
    <source>
        <dbReference type="Proteomes" id="UP001310248"/>
    </source>
</evidence>
<evidence type="ECO:0000256" key="1">
    <source>
        <dbReference type="ARBA" id="ARBA00010333"/>
    </source>
</evidence>
<protein>
    <submittedName>
        <fullName evidence="5">Transporter substrate-binding domain-containing protein</fullName>
    </submittedName>
</protein>